<keyword evidence="1" id="KW-0812">Transmembrane</keyword>
<accession>A0A1H7S313</accession>
<feature type="transmembrane region" description="Helical" evidence="1">
    <location>
        <begin position="210"/>
        <end position="229"/>
    </location>
</feature>
<dbReference type="PROSITE" id="PS51257">
    <property type="entry name" value="PROKAR_LIPOPROTEIN"/>
    <property type="match status" value="1"/>
</dbReference>
<keyword evidence="1" id="KW-0472">Membrane</keyword>
<sequence>MHERKSGALLLTLMMVACASTPRPLPGPTGLQERELEVVRYELRVLTAGTGGQEPVQVDGEDFRKAMRMLASGLRPSRQPREVAHWLIEGGLQTHLLAEMQRGKVAKLTPQEEDGPLLAETAAQVTRSYLKVCQQQYGGGDCLGLLEDGPTLQREDLRMLALALALSGVLSQAWMALQETVSPQSLVAMIVWTGGLYLTLWLLPEPASKLLAASLTVALLAWLPVATLWELMDGWARLVHEVDRATTFAQVQAASERFSKVMGQNTARVLIMAVTAVLSGSVAKLAQQLPKLPGFSRAAAQAEAAGVNLAEAAAVQEVSAAGEGTFTLMVRNPSGKAPAAGEAHASIRTIIRHQGGNRQVHFNGQRWHVPAHKEVGDIPSRDPVGDQLQAVAQGLARNWGLHQLRRDEAEAIRRASVQGKRWLMHLLERQARGRFVENELRQQFPQLRWNPKGVDAVDPTTGYRYEVLSGTDSNLALHGRRLAKEFFRLITF</sequence>
<feature type="transmembrane region" description="Helical" evidence="1">
    <location>
        <begin position="186"/>
        <end position="204"/>
    </location>
</feature>
<evidence type="ECO:0000313" key="2">
    <source>
        <dbReference type="EMBL" id="SEL65937.1"/>
    </source>
</evidence>
<proteinExistence type="predicted"/>
<evidence type="ECO:0000256" key="1">
    <source>
        <dbReference type="SAM" id="Phobius"/>
    </source>
</evidence>
<feature type="transmembrane region" description="Helical" evidence="1">
    <location>
        <begin position="159"/>
        <end position="177"/>
    </location>
</feature>
<dbReference type="Proteomes" id="UP000182719">
    <property type="component" value="Unassembled WGS sequence"/>
</dbReference>
<reference evidence="3" key="1">
    <citation type="submission" date="2016-10" db="EMBL/GenBank/DDBJ databases">
        <authorList>
            <person name="Varghese N."/>
            <person name="Submissions S."/>
        </authorList>
    </citation>
    <scope>NUCLEOTIDE SEQUENCE [LARGE SCALE GENOMIC DNA]</scope>
    <source>
        <strain evidence="3">DSM 17044</strain>
    </source>
</reference>
<name>A0A1H7S313_STIAU</name>
<gene>
    <name evidence="2" type="ORF">SAMN05444354_107259</name>
</gene>
<organism evidence="2 3">
    <name type="scientific">Stigmatella aurantiaca</name>
    <dbReference type="NCBI Taxonomy" id="41"/>
    <lineage>
        <taxon>Bacteria</taxon>
        <taxon>Pseudomonadati</taxon>
        <taxon>Myxococcota</taxon>
        <taxon>Myxococcia</taxon>
        <taxon>Myxococcales</taxon>
        <taxon>Cystobacterineae</taxon>
        <taxon>Archangiaceae</taxon>
        <taxon>Stigmatella</taxon>
    </lineage>
</organism>
<keyword evidence="3" id="KW-1185">Reference proteome</keyword>
<protein>
    <recommendedName>
        <fullName evidence="4">Lipoprotein</fullName>
    </recommendedName>
</protein>
<dbReference type="RefSeq" id="WP_245768618.1">
    <property type="nucleotide sequence ID" value="NZ_FOAP01000007.1"/>
</dbReference>
<evidence type="ECO:0000313" key="3">
    <source>
        <dbReference type="Proteomes" id="UP000182719"/>
    </source>
</evidence>
<dbReference type="EMBL" id="FOAP01000007">
    <property type="protein sequence ID" value="SEL65937.1"/>
    <property type="molecule type" value="Genomic_DNA"/>
</dbReference>
<dbReference type="AlphaFoldDB" id="A0A1H7S313"/>
<keyword evidence="1" id="KW-1133">Transmembrane helix</keyword>
<evidence type="ECO:0008006" key="4">
    <source>
        <dbReference type="Google" id="ProtNLM"/>
    </source>
</evidence>